<evidence type="ECO:0000256" key="5">
    <source>
        <dbReference type="SAM" id="Phobius"/>
    </source>
</evidence>
<keyword evidence="2 5" id="KW-0812">Transmembrane</keyword>
<evidence type="ECO:0000256" key="1">
    <source>
        <dbReference type="ARBA" id="ARBA00004141"/>
    </source>
</evidence>
<protein>
    <submittedName>
        <fullName evidence="7">DUF1707 and DUF4870 domain-containing protein</fullName>
    </submittedName>
</protein>
<dbReference type="Pfam" id="PF08044">
    <property type="entry name" value="DUF1707"/>
    <property type="match status" value="1"/>
</dbReference>
<keyword evidence="4 5" id="KW-0472">Membrane</keyword>
<dbReference type="EMBL" id="CP079216">
    <property type="protein sequence ID" value="QXT61735.1"/>
    <property type="molecule type" value="Genomic_DNA"/>
</dbReference>
<gene>
    <name evidence="7" type="ORF">KDB89_07945</name>
</gene>
<feature type="domain" description="DUF1707" evidence="6">
    <location>
        <begin position="18"/>
        <end position="66"/>
    </location>
</feature>
<comment type="subcellular location">
    <subcellularLocation>
        <location evidence="1">Membrane</location>
        <topology evidence="1">Multi-pass membrane protein</topology>
    </subcellularLocation>
</comment>
<evidence type="ECO:0000256" key="4">
    <source>
        <dbReference type="ARBA" id="ARBA00023136"/>
    </source>
</evidence>
<evidence type="ECO:0000256" key="2">
    <source>
        <dbReference type="ARBA" id="ARBA00022692"/>
    </source>
</evidence>
<evidence type="ECO:0000313" key="7">
    <source>
        <dbReference type="EMBL" id="QXT61735.1"/>
    </source>
</evidence>
<evidence type="ECO:0000256" key="3">
    <source>
        <dbReference type="ARBA" id="ARBA00022989"/>
    </source>
</evidence>
<dbReference type="InterPro" id="IPR019109">
    <property type="entry name" value="MamF_MmsF"/>
</dbReference>
<accession>A0ABX8SGC9</accession>
<feature type="transmembrane region" description="Helical" evidence="5">
    <location>
        <begin position="126"/>
        <end position="148"/>
    </location>
</feature>
<keyword evidence="8" id="KW-1185">Reference proteome</keyword>
<dbReference type="InterPro" id="IPR012551">
    <property type="entry name" value="DUF1707_SHOCT-like"/>
</dbReference>
<dbReference type="RefSeq" id="WP_219079951.1">
    <property type="nucleotide sequence ID" value="NZ_CP079216.1"/>
</dbReference>
<dbReference type="Proteomes" id="UP000824504">
    <property type="component" value="Chromosome"/>
</dbReference>
<evidence type="ECO:0000313" key="8">
    <source>
        <dbReference type="Proteomes" id="UP000824504"/>
    </source>
</evidence>
<name>A0ABX8SGC9_9ACTN</name>
<keyword evidence="3 5" id="KW-1133">Transmembrane helix</keyword>
<sequence length="200" mass="21143">MTQQPFGTQQPFHPGAITEQQRERAIAHLQSLYANGTLGEAQFNQRLDLAFAARDRAELSRALQGLARIAPMALTRPAPGQPTPAENVAGGLTHLSGLVTSFIGPAIVRAVATPGSKLWWEASRAFSLQLTAFALGVSALVLTSILGFGGGIMTLGWLAWVGATVFAAVRAFNGRPGTDGYGHLLLARPKAPQASLVYTR</sequence>
<dbReference type="Pfam" id="PF09685">
    <property type="entry name" value="MamF_MmsF"/>
    <property type="match status" value="1"/>
</dbReference>
<feature type="transmembrane region" description="Helical" evidence="5">
    <location>
        <begin position="154"/>
        <end position="172"/>
    </location>
</feature>
<organism evidence="7 8">
    <name type="scientific">Tessaracoccus palaemonis</name>
    <dbReference type="NCBI Taxonomy" id="2829499"/>
    <lineage>
        <taxon>Bacteria</taxon>
        <taxon>Bacillati</taxon>
        <taxon>Actinomycetota</taxon>
        <taxon>Actinomycetes</taxon>
        <taxon>Propionibacteriales</taxon>
        <taxon>Propionibacteriaceae</taxon>
        <taxon>Tessaracoccus</taxon>
    </lineage>
</organism>
<evidence type="ECO:0000259" key="6">
    <source>
        <dbReference type="Pfam" id="PF08044"/>
    </source>
</evidence>
<proteinExistence type="predicted"/>
<reference evidence="7 8" key="1">
    <citation type="submission" date="2021-07" db="EMBL/GenBank/DDBJ databases">
        <title>complete genome sequencing of Tessaracoccus sp.J1M15.</title>
        <authorList>
            <person name="Bae J.-W."/>
            <person name="Kim D.-y."/>
        </authorList>
    </citation>
    <scope>NUCLEOTIDE SEQUENCE [LARGE SCALE GENOMIC DNA]</scope>
    <source>
        <strain evidence="7 8">J1M15</strain>
    </source>
</reference>